<accession>A0A380CQ21</accession>
<dbReference type="RefSeq" id="WP_115171285.1">
    <property type="nucleotide sequence ID" value="NZ_UGYW01000002.1"/>
</dbReference>
<dbReference type="Gene3D" id="3.40.720.10">
    <property type="entry name" value="Alkaline Phosphatase, subunit A"/>
    <property type="match status" value="1"/>
</dbReference>
<comment type="similarity">
    <text evidence="1">Belongs to the sulfatase family.</text>
</comment>
<organism evidence="4 5">
    <name type="scientific">Sphingobacterium spiritivorum</name>
    <name type="common">Flavobacterium spiritivorum</name>
    <dbReference type="NCBI Taxonomy" id="258"/>
    <lineage>
        <taxon>Bacteria</taxon>
        <taxon>Pseudomonadati</taxon>
        <taxon>Bacteroidota</taxon>
        <taxon>Sphingobacteriia</taxon>
        <taxon>Sphingobacteriales</taxon>
        <taxon>Sphingobacteriaceae</taxon>
        <taxon>Sphingobacterium</taxon>
    </lineage>
</organism>
<dbReference type="EC" id="3.1.6.1" evidence="4"/>
<protein>
    <submittedName>
        <fullName evidence="4">Arylsulfatase</fullName>
        <ecNumber evidence="4">3.1.6.1</ecNumber>
    </submittedName>
</protein>
<dbReference type="InterPro" id="IPR000917">
    <property type="entry name" value="Sulfatase_N"/>
</dbReference>
<dbReference type="AlphaFoldDB" id="A0A380CQ21"/>
<keyword evidence="2" id="KW-0732">Signal</keyword>
<proteinExistence type="inferred from homology"/>
<dbReference type="EMBL" id="UGYW01000002">
    <property type="protein sequence ID" value="SUJ26282.1"/>
    <property type="molecule type" value="Genomic_DNA"/>
</dbReference>
<name>A0A380CQ21_SPHSI</name>
<dbReference type="GO" id="GO:0004065">
    <property type="term" value="F:arylsulfatase activity"/>
    <property type="evidence" value="ECO:0007669"/>
    <property type="project" value="UniProtKB-EC"/>
</dbReference>
<feature type="signal peptide" evidence="2">
    <location>
        <begin position="1"/>
        <end position="22"/>
    </location>
</feature>
<dbReference type="PANTHER" id="PTHR42693:SF33">
    <property type="entry name" value="ARYLSULFATASE"/>
    <property type="match status" value="1"/>
</dbReference>
<reference evidence="4 5" key="1">
    <citation type="submission" date="2018-06" db="EMBL/GenBank/DDBJ databases">
        <authorList>
            <consortium name="Pathogen Informatics"/>
            <person name="Doyle S."/>
        </authorList>
    </citation>
    <scope>NUCLEOTIDE SEQUENCE [LARGE SCALE GENOMIC DNA]</scope>
    <source>
        <strain evidence="4 5">NCTC11388</strain>
    </source>
</reference>
<dbReference type="Pfam" id="PF00884">
    <property type="entry name" value="Sulfatase"/>
    <property type="match status" value="1"/>
</dbReference>
<dbReference type="Pfam" id="PF14707">
    <property type="entry name" value="Sulfatase_C"/>
    <property type="match status" value="1"/>
</dbReference>
<dbReference type="CDD" id="cd16026">
    <property type="entry name" value="GALNS_like"/>
    <property type="match status" value="1"/>
</dbReference>
<evidence type="ECO:0000313" key="5">
    <source>
        <dbReference type="Proteomes" id="UP000254893"/>
    </source>
</evidence>
<sequence length="443" mass="50154">MNSIRYLIALFICLLVVFNSSAQTQPNFIIIYVDDMGYGDVGINGNPNIKTPNLDRMAMEGMRFSNYYSASPACTASRYALLTGKYPSRAGFRWVLNPTDQIGIHQQESTIAERLKEKGYRTAIYGKWHLGSTRREFLPLANGFDEYVGLPYSNDMIPPKYPDIALLSGYDTLELNPDQSKLTRLYTDKAIAFITKNAKQPFFIYLPYAMPHTPLHASEDFLGKSKRGLYGDVVQELDHHIGRLLTFLKEKKLDQQTYVIFTSDNGPWLIQNQNGGSAGLFRDGKGSTWEGGMREPFFLWGHHTIPKGYVENEVFTALDMLPTITALAGISAGPNKIDGLNLKPLWSGKKEGKGRNEFFYFGLNHQLMAVRKGAWKLHVKTYSQLGLVYFDKQLPLLFNLDDDPSEKYNLASQYPEMVSDLTKLILSKEKEIAEDGSFWKNTP</sequence>
<evidence type="ECO:0000256" key="1">
    <source>
        <dbReference type="ARBA" id="ARBA00008779"/>
    </source>
</evidence>
<keyword evidence="4" id="KW-0378">Hydrolase</keyword>
<dbReference type="Gene3D" id="3.30.1120.10">
    <property type="match status" value="1"/>
</dbReference>
<evidence type="ECO:0000256" key="2">
    <source>
        <dbReference type="SAM" id="SignalP"/>
    </source>
</evidence>
<evidence type="ECO:0000313" key="4">
    <source>
        <dbReference type="EMBL" id="SUJ26282.1"/>
    </source>
</evidence>
<dbReference type="Proteomes" id="UP000254893">
    <property type="component" value="Unassembled WGS sequence"/>
</dbReference>
<dbReference type="InterPro" id="IPR017850">
    <property type="entry name" value="Alkaline_phosphatase_core_sf"/>
</dbReference>
<feature type="domain" description="Sulfatase N-terminal" evidence="3">
    <location>
        <begin position="26"/>
        <end position="330"/>
    </location>
</feature>
<dbReference type="PANTHER" id="PTHR42693">
    <property type="entry name" value="ARYLSULFATASE FAMILY MEMBER"/>
    <property type="match status" value="1"/>
</dbReference>
<gene>
    <name evidence="4" type="primary">atsA_6</name>
    <name evidence="4" type="ORF">NCTC11388_03915</name>
</gene>
<dbReference type="InterPro" id="IPR050738">
    <property type="entry name" value="Sulfatase"/>
</dbReference>
<feature type="chain" id="PRO_5016970822" evidence="2">
    <location>
        <begin position="23"/>
        <end position="443"/>
    </location>
</feature>
<evidence type="ECO:0000259" key="3">
    <source>
        <dbReference type="Pfam" id="PF00884"/>
    </source>
</evidence>
<dbReference type="SUPFAM" id="SSF53649">
    <property type="entry name" value="Alkaline phosphatase-like"/>
    <property type="match status" value="1"/>
</dbReference>